<comment type="caution">
    <text evidence="1">The sequence shown here is derived from an EMBL/GenBank/DDBJ whole genome shotgun (WGS) entry which is preliminary data.</text>
</comment>
<name>A0A9N9BGS5_9GLOM</name>
<protein>
    <submittedName>
        <fullName evidence="1">11874_t:CDS:1</fullName>
    </submittedName>
</protein>
<evidence type="ECO:0000313" key="1">
    <source>
        <dbReference type="EMBL" id="CAG8565713.1"/>
    </source>
</evidence>
<dbReference type="AlphaFoldDB" id="A0A9N9BGS5"/>
<dbReference type="Proteomes" id="UP000789508">
    <property type="component" value="Unassembled WGS sequence"/>
</dbReference>
<accession>A0A9N9BGS5</accession>
<reference evidence="1" key="1">
    <citation type="submission" date="2021-06" db="EMBL/GenBank/DDBJ databases">
        <authorList>
            <person name="Kallberg Y."/>
            <person name="Tangrot J."/>
            <person name="Rosling A."/>
        </authorList>
    </citation>
    <scope>NUCLEOTIDE SEQUENCE</scope>
    <source>
        <strain evidence="1">FL130A</strain>
    </source>
</reference>
<gene>
    <name evidence="1" type="ORF">ALEPTO_LOCUS6571</name>
</gene>
<sequence>MSSIQHSYKFCPRCDCVLRPRVISETYQGRTDRRFRKLKMRCSVCDYSQDADIGDHRVSRTEFKPWGCHLQEIPSPDLKFDATIHRHEKQVCPECKNIIQPLELHTRHQDSLRCDLMCPECEAVFPIPNTFQHEQIN</sequence>
<organism evidence="1 2">
    <name type="scientific">Ambispora leptoticha</name>
    <dbReference type="NCBI Taxonomy" id="144679"/>
    <lineage>
        <taxon>Eukaryota</taxon>
        <taxon>Fungi</taxon>
        <taxon>Fungi incertae sedis</taxon>
        <taxon>Mucoromycota</taxon>
        <taxon>Glomeromycotina</taxon>
        <taxon>Glomeromycetes</taxon>
        <taxon>Archaeosporales</taxon>
        <taxon>Ambisporaceae</taxon>
        <taxon>Ambispora</taxon>
    </lineage>
</organism>
<keyword evidence="2" id="KW-1185">Reference proteome</keyword>
<evidence type="ECO:0000313" key="2">
    <source>
        <dbReference type="Proteomes" id="UP000789508"/>
    </source>
</evidence>
<dbReference type="EMBL" id="CAJVPS010002329">
    <property type="protein sequence ID" value="CAG8565713.1"/>
    <property type="molecule type" value="Genomic_DNA"/>
</dbReference>
<proteinExistence type="predicted"/>
<dbReference type="OrthoDB" id="2451283at2759"/>